<keyword evidence="1" id="KW-0812">Transmembrane</keyword>
<name>A0A0E9SFP6_ANGAN</name>
<reference evidence="2" key="1">
    <citation type="submission" date="2014-11" db="EMBL/GenBank/DDBJ databases">
        <authorList>
            <person name="Amaro Gonzalez C."/>
        </authorList>
    </citation>
    <scope>NUCLEOTIDE SEQUENCE</scope>
</reference>
<protein>
    <submittedName>
        <fullName evidence="2">Uncharacterized protein</fullName>
    </submittedName>
</protein>
<evidence type="ECO:0000313" key="2">
    <source>
        <dbReference type="EMBL" id="JAH39303.1"/>
    </source>
</evidence>
<keyword evidence="1" id="KW-1133">Transmembrane helix</keyword>
<feature type="transmembrane region" description="Helical" evidence="1">
    <location>
        <begin position="21"/>
        <end position="44"/>
    </location>
</feature>
<reference evidence="2" key="2">
    <citation type="journal article" date="2015" name="Fish Shellfish Immunol.">
        <title>Early steps in the European eel (Anguilla anguilla)-Vibrio vulnificus interaction in the gills: Role of the RtxA13 toxin.</title>
        <authorList>
            <person name="Callol A."/>
            <person name="Pajuelo D."/>
            <person name="Ebbesson L."/>
            <person name="Teles M."/>
            <person name="MacKenzie S."/>
            <person name="Amaro C."/>
        </authorList>
    </citation>
    <scope>NUCLEOTIDE SEQUENCE</scope>
</reference>
<dbReference type="AlphaFoldDB" id="A0A0E9SFP6"/>
<accession>A0A0E9SFP6</accession>
<evidence type="ECO:0000256" key="1">
    <source>
        <dbReference type="SAM" id="Phobius"/>
    </source>
</evidence>
<sequence>MPTLGPIRIEYSAKPLYKYHYIHIIYTFVFGMTLWHVNMVFPALNHFYTNIFMFYVVMRA</sequence>
<keyword evidence="1" id="KW-0472">Membrane</keyword>
<proteinExistence type="predicted"/>
<organism evidence="2">
    <name type="scientific">Anguilla anguilla</name>
    <name type="common">European freshwater eel</name>
    <name type="synonym">Muraena anguilla</name>
    <dbReference type="NCBI Taxonomy" id="7936"/>
    <lineage>
        <taxon>Eukaryota</taxon>
        <taxon>Metazoa</taxon>
        <taxon>Chordata</taxon>
        <taxon>Craniata</taxon>
        <taxon>Vertebrata</taxon>
        <taxon>Euteleostomi</taxon>
        <taxon>Actinopterygii</taxon>
        <taxon>Neopterygii</taxon>
        <taxon>Teleostei</taxon>
        <taxon>Anguilliformes</taxon>
        <taxon>Anguillidae</taxon>
        <taxon>Anguilla</taxon>
    </lineage>
</organism>
<dbReference type="EMBL" id="GBXM01069274">
    <property type="protein sequence ID" value="JAH39303.1"/>
    <property type="molecule type" value="Transcribed_RNA"/>
</dbReference>